<accession>A0ABT8SHS6</accession>
<dbReference type="EMBL" id="JAUKVY010000048">
    <property type="protein sequence ID" value="MDO1537752.1"/>
    <property type="molecule type" value="Genomic_DNA"/>
</dbReference>
<organism evidence="1 2">
    <name type="scientific">Variovorax ginsengisoli</name>
    <dbReference type="NCBI Taxonomy" id="363844"/>
    <lineage>
        <taxon>Bacteria</taxon>
        <taxon>Pseudomonadati</taxon>
        <taxon>Pseudomonadota</taxon>
        <taxon>Betaproteobacteria</taxon>
        <taxon>Burkholderiales</taxon>
        <taxon>Comamonadaceae</taxon>
        <taxon>Variovorax</taxon>
    </lineage>
</organism>
<sequence>MEDLAAYLRVAARCAPSEFPPWSDAPEIHFAEIARLWSEIRPSLRHDLAVVNDVGERLGAMLSAFEAGDAARAREIAEALSGVDLAGLRY</sequence>
<keyword evidence="2" id="KW-1185">Reference proteome</keyword>
<protein>
    <submittedName>
        <fullName evidence="1">Uncharacterized protein</fullName>
    </submittedName>
</protein>
<dbReference type="Proteomes" id="UP001169027">
    <property type="component" value="Unassembled WGS sequence"/>
</dbReference>
<comment type="caution">
    <text evidence="1">The sequence shown here is derived from an EMBL/GenBank/DDBJ whole genome shotgun (WGS) entry which is preliminary data.</text>
</comment>
<reference evidence="1" key="1">
    <citation type="submission" date="2023-06" db="EMBL/GenBank/DDBJ databases">
        <authorList>
            <person name="Jiang Y."/>
            <person name="Liu Q."/>
        </authorList>
    </citation>
    <scope>NUCLEOTIDE SEQUENCE</scope>
    <source>
        <strain evidence="1">CGMCC 1.12090</strain>
    </source>
</reference>
<gene>
    <name evidence="1" type="ORF">Q2T77_36510</name>
</gene>
<evidence type="ECO:0000313" key="1">
    <source>
        <dbReference type="EMBL" id="MDO1537752.1"/>
    </source>
</evidence>
<evidence type="ECO:0000313" key="2">
    <source>
        <dbReference type="Proteomes" id="UP001169027"/>
    </source>
</evidence>
<name>A0ABT8SHS6_9BURK</name>
<proteinExistence type="predicted"/>